<dbReference type="InterPro" id="IPR027417">
    <property type="entry name" value="P-loop_NTPase"/>
</dbReference>
<dbReference type="GO" id="GO:0005524">
    <property type="term" value="F:ATP binding"/>
    <property type="evidence" value="ECO:0007669"/>
    <property type="project" value="UniProtKB-KW"/>
</dbReference>
<dbReference type="PANTHER" id="PTHR43776">
    <property type="entry name" value="TRANSPORT ATP-BINDING PROTEIN"/>
    <property type="match status" value="1"/>
</dbReference>
<dbReference type="InterPro" id="IPR003593">
    <property type="entry name" value="AAA+_ATPase"/>
</dbReference>
<comment type="similarity">
    <text evidence="13">Belongs to the ABC transporter superfamily. Glutathione importer (TC 3.A.1.5.11) family.</text>
</comment>
<evidence type="ECO:0000313" key="20">
    <source>
        <dbReference type="EMBL" id="MCO5958567.1"/>
    </source>
</evidence>
<dbReference type="GO" id="GO:0015833">
    <property type="term" value="P:peptide transport"/>
    <property type="evidence" value="ECO:0007669"/>
    <property type="project" value="InterPro"/>
</dbReference>
<dbReference type="Pfam" id="PF08352">
    <property type="entry name" value="oligo_HPY"/>
    <property type="match status" value="1"/>
</dbReference>
<evidence type="ECO:0000256" key="15">
    <source>
        <dbReference type="ARBA" id="ARBA00041187"/>
    </source>
</evidence>
<comment type="catalytic activity">
    <reaction evidence="16">
        <text>glutathione(out) + ATP + H2O = glutathione(in) + ADP + phosphate + H(+)</text>
        <dbReference type="Rhea" id="RHEA:29791"/>
        <dbReference type="ChEBI" id="CHEBI:15377"/>
        <dbReference type="ChEBI" id="CHEBI:15378"/>
        <dbReference type="ChEBI" id="CHEBI:30616"/>
        <dbReference type="ChEBI" id="CHEBI:43474"/>
        <dbReference type="ChEBI" id="CHEBI:57925"/>
        <dbReference type="ChEBI" id="CHEBI:456216"/>
        <dbReference type="EC" id="7.4.2.10"/>
    </reaction>
</comment>
<dbReference type="InterPro" id="IPR017871">
    <property type="entry name" value="ABC_transporter-like_CS"/>
</dbReference>
<dbReference type="SUPFAM" id="SSF52540">
    <property type="entry name" value="P-loop containing nucleoside triphosphate hydrolases"/>
    <property type="match status" value="1"/>
</dbReference>
<comment type="subcellular location">
    <subcellularLocation>
        <location evidence="1">Cell inner membrane</location>
        <topology evidence="1">Peripheral membrane protein</topology>
    </subcellularLocation>
</comment>
<dbReference type="Proteomes" id="UP001155079">
    <property type="component" value="Unassembled WGS sequence"/>
</dbReference>
<dbReference type="GO" id="GO:0005886">
    <property type="term" value="C:plasma membrane"/>
    <property type="evidence" value="ECO:0007669"/>
    <property type="project" value="UniProtKB-SubCell"/>
</dbReference>
<evidence type="ECO:0000256" key="6">
    <source>
        <dbReference type="ARBA" id="ARBA00022737"/>
    </source>
</evidence>
<keyword evidence="10" id="KW-1278">Translocase</keyword>
<dbReference type="AlphaFoldDB" id="A0AAJ1F836"/>
<keyword evidence="7" id="KW-0547">Nucleotide-binding</keyword>
<dbReference type="PROSITE" id="PS50893">
    <property type="entry name" value="ABC_TRANSPORTER_2"/>
    <property type="match status" value="1"/>
</dbReference>
<evidence type="ECO:0000256" key="17">
    <source>
        <dbReference type="SAM" id="MobiDB-lite"/>
    </source>
</evidence>
<keyword evidence="8" id="KW-0378">Hydrolase</keyword>
<dbReference type="InterPro" id="IPR050319">
    <property type="entry name" value="ABC_transp_ATP-bind"/>
</dbReference>
<feature type="domain" description="ABC transporter" evidence="18">
    <location>
        <begin position="36"/>
        <end position="273"/>
    </location>
</feature>
<sequence length="353" mass="38543">MISIVEEPAYDLPIGERGGPAQPLISAKGLLKHFPVKGSGFMKPKKVVRAVDGVDFEILRGETLGVVGESGCGKSTTARLLMQLITPDQGELLFDGETVGATLPLSDYRRQVQMVFQDSYASLNPRLTIEESIAFAPRVHGVPIGKAISRAHDLLHRVGLEPSRFAGRYPHELSGGQRQRVNIARALALEPRLVILDEAVSALDKSVEAQVLNLLLDLKRDFGLTYLFISHDLNVVRFMCDRVMVMYLGKVAEIGSREAIFENTRHPYSAALLASMPKMDPSERTLEPPLTGDPPNPIDPPPGCRFHTRCTFAESVCSEKLPPLAGVSDEQSAACLMSVPRSGHSRSPILMEA</sequence>
<evidence type="ECO:0000256" key="16">
    <source>
        <dbReference type="ARBA" id="ARBA00047640"/>
    </source>
</evidence>
<dbReference type="PROSITE" id="PS00211">
    <property type="entry name" value="ABC_TRANSPORTER_1"/>
    <property type="match status" value="1"/>
</dbReference>
<keyword evidence="6" id="KW-0677">Repeat</keyword>
<protein>
    <recommendedName>
        <fullName evidence="15">Glutathione import ATP-binding protein GsiA</fullName>
        <ecNumber evidence="14">7.4.2.10</ecNumber>
    </recommendedName>
</protein>
<dbReference type="InterPro" id="IPR003439">
    <property type="entry name" value="ABC_transporter-like_ATP-bd"/>
</dbReference>
<organism evidence="20 22">
    <name type="scientific">Ciceribacter sichuanensis</name>
    <dbReference type="NCBI Taxonomy" id="2949647"/>
    <lineage>
        <taxon>Bacteria</taxon>
        <taxon>Pseudomonadati</taxon>
        <taxon>Pseudomonadota</taxon>
        <taxon>Alphaproteobacteria</taxon>
        <taxon>Hyphomicrobiales</taxon>
        <taxon>Rhizobiaceae</taxon>
        <taxon>Ciceribacter</taxon>
    </lineage>
</organism>
<evidence type="ECO:0000256" key="7">
    <source>
        <dbReference type="ARBA" id="ARBA00022741"/>
    </source>
</evidence>
<evidence type="ECO:0000256" key="11">
    <source>
        <dbReference type="ARBA" id="ARBA00023136"/>
    </source>
</evidence>
<reference evidence="20 21" key="1">
    <citation type="submission" date="2022-06" db="EMBL/GenBank/DDBJ databases">
        <authorList>
            <person name="Sun Q."/>
        </authorList>
    </citation>
    <scope>NUCLEOTIDE SEQUENCE</scope>
    <source>
        <strain evidence="20">S101</strain>
        <strain evidence="19 21">S153</strain>
    </source>
</reference>
<dbReference type="SMART" id="SM00382">
    <property type="entry name" value="AAA"/>
    <property type="match status" value="1"/>
</dbReference>
<evidence type="ECO:0000256" key="5">
    <source>
        <dbReference type="ARBA" id="ARBA00022519"/>
    </source>
</evidence>
<evidence type="ECO:0000256" key="3">
    <source>
        <dbReference type="ARBA" id="ARBA00022448"/>
    </source>
</evidence>
<proteinExistence type="inferred from homology"/>
<dbReference type="Proteomes" id="UP001155380">
    <property type="component" value="Unassembled WGS sequence"/>
</dbReference>
<dbReference type="CDD" id="cd03257">
    <property type="entry name" value="ABC_NikE_OppD_transporters"/>
    <property type="match status" value="1"/>
</dbReference>
<evidence type="ECO:0000256" key="4">
    <source>
        <dbReference type="ARBA" id="ARBA00022475"/>
    </source>
</evidence>
<keyword evidence="11" id="KW-0472">Membrane</keyword>
<evidence type="ECO:0000256" key="8">
    <source>
        <dbReference type="ARBA" id="ARBA00022801"/>
    </source>
</evidence>
<dbReference type="EMBL" id="JAMXLX010000006">
    <property type="protein sequence ID" value="MCO5958567.1"/>
    <property type="molecule type" value="Genomic_DNA"/>
</dbReference>
<evidence type="ECO:0000256" key="1">
    <source>
        <dbReference type="ARBA" id="ARBA00004417"/>
    </source>
</evidence>
<keyword evidence="5" id="KW-0997">Cell inner membrane</keyword>
<dbReference type="EMBL" id="JAMQAY010000006">
    <property type="protein sequence ID" value="MCM2402818.1"/>
    <property type="molecule type" value="Genomic_DNA"/>
</dbReference>
<comment type="function">
    <text evidence="12">Part of the ABC transporter complex GsiABCD involved in glutathione import. Responsible for energy coupling to the transport system.</text>
</comment>
<accession>A0AAJ1F836</accession>
<keyword evidence="21" id="KW-1185">Reference proteome</keyword>
<dbReference type="InterPro" id="IPR013563">
    <property type="entry name" value="Oligopep_ABC_C"/>
</dbReference>
<evidence type="ECO:0000259" key="18">
    <source>
        <dbReference type="PROSITE" id="PS50893"/>
    </source>
</evidence>
<feature type="region of interest" description="Disordered" evidence="17">
    <location>
        <begin position="280"/>
        <end position="299"/>
    </location>
</feature>
<keyword evidence="4" id="KW-1003">Cell membrane</keyword>
<keyword evidence="9 20" id="KW-0067">ATP-binding</keyword>
<dbReference type="NCBIfam" id="TIGR01727">
    <property type="entry name" value="oligo_HPY"/>
    <property type="match status" value="1"/>
</dbReference>
<evidence type="ECO:0000256" key="2">
    <source>
        <dbReference type="ARBA" id="ARBA00011469"/>
    </source>
</evidence>
<dbReference type="PANTHER" id="PTHR43776:SF15">
    <property type="entry name" value="GLUTATHIONE IMPORT ATP-BINDING PROTEIN GSIA"/>
    <property type="match status" value="1"/>
</dbReference>
<dbReference type="FunFam" id="3.40.50.300:FF:000016">
    <property type="entry name" value="Oligopeptide ABC transporter ATP-binding component"/>
    <property type="match status" value="1"/>
</dbReference>
<evidence type="ECO:0000313" key="19">
    <source>
        <dbReference type="EMBL" id="MCM2402818.1"/>
    </source>
</evidence>
<evidence type="ECO:0000313" key="21">
    <source>
        <dbReference type="Proteomes" id="UP001155079"/>
    </source>
</evidence>
<evidence type="ECO:0000256" key="9">
    <source>
        <dbReference type="ARBA" id="ARBA00022840"/>
    </source>
</evidence>
<dbReference type="RefSeq" id="WP_250912868.1">
    <property type="nucleotide sequence ID" value="NZ_JAMQAY010000006.1"/>
</dbReference>
<dbReference type="Pfam" id="PF00005">
    <property type="entry name" value="ABC_tran"/>
    <property type="match status" value="1"/>
</dbReference>
<dbReference type="GO" id="GO:0055085">
    <property type="term" value="P:transmembrane transport"/>
    <property type="evidence" value="ECO:0007669"/>
    <property type="project" value="UniProtKB-ARBA"/>
</dbReference>
<dbReference type="GO" id="GO:0016887">
    <property type="term" value="F:ATP hydrolysis activity"/>
    <property type="evidence" value="ECO:0007669"/>
    <property type="project" value="InterPro"/>
</dbReference>
<comment type="caution">
    <text evidence="20">The sequence shown here is derived from an EMBL/GenBank/DDBJ whole genome shotgun (WGS) entry which is preliminary data.</text>
</comment>
<keyword evidence="3" id="KW-0813">Transport</keyword>
<evidence type="ECO:0000256" key="10">
    <source>
        <dbReference type="ARBA" id="ARBA00022967"/>
    </source>
</evidence>
<dbReference type="Gene3D" id="3.40.50.300">
    <property type="entry name" value="P-loop containing nucleotide triphosphate hydrolases"/>
    <property type="match status" value="1"/>
</dbReference>
<evidence type="ECO:0000256" key="13">
    <source>
        <dbReference type="ARBA" id="ARBA00038416"/>
    </source>
</evidence>
<evidence type="ECO:0000256" key="14">
    <source>
        <dbReference type="ARBA" id="ARBA00039050"/>
    </source>
</evidence>
<comment type="subunit">
    <text evidence="2">The complex is composed of two ATP-binding proteins (GsiA), two transmembrane proteins (GsiC and GsiD) and a solute-binding protein (GsiB).</text>
</comment>
<evidence type="ECO:0000256" key="12">
    <source>
        <dbReference type="ARBA" id="ARBA00037530"/>
    </source>
</evidence>
<dbReference type="EC" id="7.4.2.10" evidence="14"/>
<gene>
    <name evidence="19" type="ORF">NBH20_16745</name>
    <name evidence="20" type="ORF">NBH21_17460</name>
</gene>
<name>A0AAJ1F836_9HYPH</name>
<evidence type="ECO:0000313" key="22">
    <source>
        <dbReference type="Proteomes" id="UP001155380"/>
    </source>
</evidence>